<dbReference type="PROSITE" id="PS51898">
    <property type="entry name" value="TYR_RECOMBINASE"/>
    <property type="match status" value="1"/>
</dbReference>
<gene>
    <name evidence="3" type="ORF">FSP39_001788</name>
</gene>
<dbReference type="PANTHER" id="PTHR33050:SF7">
    <property type="entry name" value="RIBONUCLEASE H"/>
    <property type="match status" value="1"/>
</dbReference>
<dbReference type="Pfam" id="PF04852">
    <property type="entry name" value="ALOG_dom"/>
    <property type="match status" value="1"/>
</dbReference>
<dbReference type="Gene3D" id="3.10.10.10">
    <property type="entry name" value="HIV Type 1 Reverse Transcriptase, subunit A, domain 1"/>
    <property type="match status" value="1"/>
</dbReference>
<dbReference type="InterPro" id="IPR052055">
    <property type="entry name" value="Hepadnavirus_pol/RT"/>
</dbReference>
<dbReference type="Gene3D" id="3.30.70.270">
    <property type="match status" value="1"/>
</dbReference>
<evidence type="ECO:0000256" key="1">
    <source>
        <dbReference type="ARBA" id="ARBA00023172"/>
    </source>
</evidence>
<dbReference type="GO" id="GO:0015074">
    <property type="term" value="P:DNA integration"/>
    <property type="evidence" value="ECO:0007669"/>
    <property type="project" value="InterPro"/>
</dbReference>
<feature type="domain" description="Tyr recombinase" evidence="2">
    <location>
        <begin position="866"/>
        <end position="1076"/>
    </location>
</feature>
<accession>A0AA89C2Z4</accession>
<dbReference type="AlphaFoldDB" id="A0AA89C2Z4"/>
<dbReference type="Pfam" id="PF00078">
    <property type="entry name" value="RVT_1"/>
    <property type="match status" value="1"/>
</dbReference>
<dbReference type="EMBL" id="VSWD01000002">
    <property type="protein sequence ID" value="KAK3106876.1"/>
    <property type="molecule type" value="Genomic_DNA"/>
</dbReference>
<dbReference type="InterPro" id="IPR011010">
    <property type="entry name" value="DNA_brk_join_enz"/>
</dbReference>
<dbReference type="SUPFAM" id="SSF56672">
    <property type="entry name" value="DNA/RNA polymerases"/>
    <property type="match status" value="1"/>
</dbReference>
<comment type="caution">
    <text evidence="3">The sequence shown here is derived from an EMBL/GenBank/DDBJ whole genome shotgun (WGS) entry which is preliminary data.</text>
</comment>
<dbReference type="InterPro" id="IPR006936">
    <property type="entry name" value="ALOG_dom"/>
</dbReference>
<dbReference type="SUPFAM" id="SSF56349">
    <property type="entry name" value="DNA breaking-rejoining enzymes"/>
    <property type="match status" value="1"/>
</dbReference>
<dbReference type="PANTHER" id="PTHR33050">
    <property type="entry name" value="REVERSE TRANSCRIPTASE DOMAIN-CONTAINING PROTEIN"/>
    <property type="match status" value="1"/>
</dbReference>
<dbReference type="InterPro" id="IPR013762">
    <property type="entry name" value="Integrase-like_cat_sf"/>
</dbReference>
<evidence type="ECO:0000313" key="4">
    <source>
        <dbReference type="Proteomes" id="UP001186944"/>
    </source>
</evidence>
<reference evidence="3" key="1">
    <citation type="submission" date="2019-08" db="EMBL/GenBank/DDBJ databases">
        <title>The improved chromosome-level genome for the pearl oyster Pinctada fucata martensii using PacBio sequencing and Hi-C.</title>
        <authorList>
            <person name="Zheng Z."/>
        </authorList>
    </citation>
    <scope>NUCLEOTIDE SEQUENCE</scope>
    <source>
        <strain evidence="3">ZZ-2019</strain>
        <tissue evidence="3">Adductor muscle</tissue>
    </source>
</reference>
<dbReference type="InterPro" id="IPR043128">
    <property type="entry name" value="Rev_trsase/Diguanyl_cyclase"/>
</dbReference>
<keyword evidence="1" id="KW-0233">DNA recombination</keyword>
<dbReference type="GO" id="GO:0003677">
    <property type="term" value="F:DNA binding"/>
    <property type="evidence" value="ECO:0007669"/>
    <property type="project" value="InterPro"/>
</dbReference>
<proteinExistence type="predicted"/>
<dbReference type="InterPro" id="IPR043502">
    <property type="entry name" value="DNA/RNA_pol_sf"/>
</dbReference>
<dbReference type="InterPro" id="IPR000477">
    <property type="entry name" value="RT_dom"/>
</dbReference>
<keyword evidence="4" id="KW-1185">Reference proteome</keyword>
<dbReference type="GO" id="GO:0006310">
    <property type="term" value="P:DNA recombination"/>
    <property type="evidence" value="ECO:0007669"/>
    <property type="project" value="UniProtKB-KW"/>
</dbReference>
<name>A0AA89C2Z4_PINIB</name>
<dbReference type="InterPro" id="IPR002104">
    <property type="entry name" value="Integrase_catalytic"/>
</dbReference>
<evidence type="ECO:0000313" key="3">
    <source>
        <dbReference type="EMBL" id="KAK3106876.1"/>
    </source>
</evidence>
<evidence type="ECO:0000259" key="2">
    <source>
        <dbReference type="PROSITE" id="PS51898"/>
    </source>
</evidence>
<dbReference type="Gene3D" id="1.10.443.10">
    <property type="entry name" value="Intergrase catalytic core"/>
    <property type="match status" value="1"/>
</dbReference>
<protein>
    <recommendedName>
        <fullName evidence="2">Tyr recombinase domain-containing protein</fullName>
    </recommendedName>
</protein>
<sequence>MATLTLIYRDLTLSDIHITQFKVWVAFHSVVSLQDFVNGFSIPVWELKTGFDPTVIEIQGKSHTMVNHRGEAIQTLTSSLSAEEVLQGNPEFKLDDLALHNPFKFQPGGIHRFIPEWEKICPCEESFVLDWLREGIDVTKYFVHFRGNFKGKSYDSDIPPSAIFQNALICEKFQDFLIDALKSRVENGSLRIWGQVGKCCPPNLVMPLTVEPSKPRLCHDERFLNLWIKDSPFKLDTLKEIPRLVDTDSFMTKIDDKSGYDHVLLKESSQTYFGLQFGGWFLVYTTLPFGFKASAYIYQSLGMVATGYCRSLGIPMLQYIDDRFVGEVQTAVSESGLQRAERAIYAVCQVLTRLGYYLGLGKCSFIPSQNLEYLGLIIDSCKQAFVLPERKILTFSNLRDQILSAPCVDVRSLQRFAGKCISFVLAVPAAKLYTVEVNRCISKGLKNSRLVQIDEYLRAELEHWKFLDTWEGNMPWREERHLQLVLATDASDFKWGASVVLKGDNLKMGDFWERDDSRPIHIKEAQALIKTLTALEGSICNHRVDAFVDNKALVSVWERQGRKDPSLNRVIKELYEITHRNNVDLHLVYIPSKENPADEPSRSVSRSDSTLSQEAWNRIEQHYGPHSVDLMAIDSNAMRSKNGIPLRHFTPFPMPESAGINFFAQNVEEEGNPYVFPPFSMILPVLSFLKSRKVKICTMVVPLLHPRPVWWPFLLSNSISSFRLGDVGDKNILMVPSQKGYVEGRLCWPLEVFRKGILEATPTDVRRFLVSKDKGGKTIIHVLNCINMGTKETSCPCPRRLAIGTVKTLLGKLLTIFEGYGRNGPWLCGQMNRGNPVESEEVKTYVQAIQKEQAMAHVEVKQAVPIFIDKMRKISLYILSFLEGDGLKPVDIFIGLRDRAFFLLQYFAGDRAGDLGKTVAQEVKILPGDEGFLFKHTVGKTLSNGRANVFAIKRVVDKDICPVDALEKYVEGARNLGVNLGVGFLFRPTDISRSSILEESLSYSVAYSRFKHYLKVLDLDEGETPHSLRRGCAISLSLSGSTSQAQIMNHIGWFSESSLLRYNELPNIIQTDFVSDLITTSARSLYKSSHCTKELPKAFQNKM</sequence>
<dbReference type="Proteomes" id="UP001186944">
    <property type="component" value="Unassembled WGS sequence"/>
</dbReference>
<organism evidence="3 4">
    <name type="scientific">Pinctada imbricata</name>
    <name type="common">Atlantic pearl-oyster</name>
    <name type="synonym">Pinctada martensii</name>
    <dbReference type="NCBI Taxonomy" id="66713"/>
    <lineage>
        <taxon>Eukaryota</taxon>
        <taxon>Metazoa</taxon>
        <taxon>Spiralia</taxon>
        <taxon>Lophotrochozoa</taxon>
        <taxon>Mollusca</taxon>
        <taxon>Bivalvia</taxon>
        <taxon>Autobranchia</taxon>
        <taxon>Pteriomorphia</taxon>
        <taxon>Pterioida</taxon>
        <taxon>Pterioidea</taxon>
        <taxon>Pteriidae</taxon>
        <taxon>Pinctada</taxon>
    </lineage>
</organism>